<evidence type="ECO:0000313" key="3">
    <source>
        <dbReference type="Proteomes" id="UP000001194"/>
    </source>
</evidence>
<dbReference type="EMBL" id="DS547103">
    <property type="protein sequence ID" value="EDR07806.1"/>
    <property type="molecule type" value="Genomic_DNA"/>
</dbReference>
<name>B0DBZ7_LACBS</name>
<dbReference type="InterPro" id="IPR043129">
    <property type="entry name" value="ATPase_NBD"/>
</dbReference>
<gene>
    <name evidence="2" type="ORF">LACBIDRAFT_297982</name>
</gene>
<dbReference type="STRING" id="486041.B0DBZ7"/>
<dbReference type="SUPFAM" id="SSF53067">
    <property type="entry name" value="Actin-like ATPase domain"/>
    <property type="match status" value="2"/>
</dbReference>
<keyword evidence="3" id="KW-1185">Reference proteome</keyword>
<dbReference type="RefSeq" id="XP_001881595.1">
    <property type="nucleotide sequence ID" value="XM_001881560.1"/>
</dbReference>
<reference evidence="2 3" key="1">
    <citation type="journal article" date="2008" name="Nature">
        <title>The genome of Laccaria bicolor provides insights into mycorrhizal symbiosis.</title>
        <authorList>
            <person name="Martin F."/>
            <person name="Aerts A."/>
            <person name="Ahren D."/>
            <person name="Brun A."/>
            <person name="Danchin E.G.J."/>
            <person name="Duchaussoy F."/>
            <person name="Gibon J."/>
            <person name="Kohler A."/>
            <person name="Lindquist E."/>
            <person name="Pereda V."/>
            <person name="Salamov A."/>
            <person name="Shapiro H.J."/>
            <person name="Wuyts J."/>
            <person name="Blaudez D."/>
            <person name="Buee M."/>
            <person name="Brokstein P."/>
            <person name="Canbaeck B."/>
            <person name="Cohen D."/>
            <person name="Courty P.E."/>
            <person name="Coutinho P.M."/>
            <person name="Delaruelle C."/>
            <person name="Detter J.C."/>
            <person name="Deveau A."/>
            <person name="DiFazio S."/>
            <person name="Duplessis S."/>
            <person name="Fraissinet-Tachet L."/>
            <person name="Lucic E."/>
            <person name="Frey-Klett P."/>
            <person name="Fourrey C."/>
            <person name="Feussner I."/>
            <person name="Gay G."/>
            <person name="Grimwood J."/>
            <person name="Hoegger P.J."/>
            <person name="Jain P."/>
            <person name="Kilaru S."/>
            <person name="Labbe J."/>
            <person name="Lin Y.C."/>
            <person name="Legue V."/>
            <person name="Le Tacon F."/>
            <person name="Marmeisse R."/>
            <person name="Melayah D."/>
            <person name="Montanini B."/>
            <person name="Muratet M."/>
            <person name="Nehls U."/>
            <person name="Niculita-Hirzel H."/>
            <person name="Oudot-Le Secq M.P."/>
            <person name="Peter M."/>
            <person name="Quesneville H."/>
            <person name="Rajashekar B."/>
            <person name="Reich M."/>
            <person name="Rouhier N."/>
            <person name="Schmutz J."/>
            <person name="Yin T."/>
            <person name="Chalot M."/>
            <person name="Henrissat B."/>
            <person name="Kuees U."/>
            <person name="Lucas S."/>
            <person name="Van de Peer Y."/>
            <person name="Podila G.K."/>
            <person name="Polle A."/>
            <person name="Pukkila P.J."/>
            <person name="Richardson P.M."/>
            <person name="Rouze P."/>
            <person name="Sanders I.R."/>
            <person name="Stajich J.E."/>
            <person name="Tunlid A."/>
            <person name="Tuskan G."/>
            <person name="Grigoriev I.V."/>
        </authorList>
    </citation>
    <scope>NUCLEOTIDE SEQUENCE [LARGE SCALE GENOMIC DNA]</scope>
    <source>
        <strain evidence="3">S238N-H82 / ATCC MYA-4686</strain>
    </source>
</reference>
<evidence type="ECO:0000256" key="1">
    <source>
        <dbReference type="SAM" id="Coils"/>
    </source>
</evidence>
<dbReference type="CDD" id="cd10170">
    <property type="entry name" value="ASKHA_NBD_HSP70"/>
    <property type="match status" value="1"/>
</dbReference>
<organism evidence="3">
    <name type="scientific">Laccaria bicolor (strain S238N-H82 / ATCC MYA-4686)</name>
    <name type="common">Bicoloured deceiver</name>
    <name type="synonym">Laccaria laccata var. bicolor</name>
    <dbReference type="NCBI Taxonomy" id="486041"/>
    <lineage>
        <taxon>Eukaryota</taxon>
        <taxon>Fungi</taxon>
        <taxon>Dikarya</taxon>
        <taxon>Basidiomycota</taxon>
        <taxon>Agaricomycotina</taxon>
        <taxon>Agaricomycetes</taxon>
        <taxon>Agaricomycetidae</taxon>
        <taxon>Agaricales</taxon>
        <taxon>Agaricineae</taxon>
        <taxon>Hydnangiaceae</taxon>
        <taxon>Laccaria</taxon>
    </lineage>
</organism>
<dbReference type="InParanoid" id="B0DBZ7"/>
<proteinExistence type="predicted"/>
<dbReference type="Proteomes" id="UP000001194">
    <property type="component" value="Unassembled WGS sequence"/>
</dbReference>
<keyword evidence="1" id="KW-0175">Coiled coil</keyword>
<dbReference type="Gene3D" id="3.90.640.10">
    <property type="entry name" value="Actin, Chain A, domain 4"/>
    <property type="match status" value="1"/>
</dbReference>
<feature type="coiled-coil region" evidence="1">
    <location>
        <begin position="27"/>
        <end position="54"/>
    </location>
</feature>
<dbReference type="PANTHER" id="PTHR14187:SF5">
    <property type="entry name" value="HEAT SHOCK 70 KDA PROTEIN 12A"/>
    <property type="match status" value="1"/>
</dbReference>
<accession>B0DBZ7</accession>
<dbReference type="OrthoDB" id="2963168at2759"/>
<dbReference type="KEGG" id="lbc:LACBIDRAFT_297982"/>
<sequence length="662" mass="75151">MVREIESLNKQLQQSKSESRYLKEGVLPDLHRENKRLVEENKKLSGQLNALKGRPFEDGKALSRSAVLEQAPMIPHTIRSNSAYCGIRRKLVMAIDVGTTFSCVSYSILDPGVVPVIQSVTRYPGHQSSSGGLKIPSVLYYDQEGKVRAVGAEALLEDIYERAEDGMWTKCEWFKLHFRPQTHPMELPPLPWNNSVVEVFADYFKYLFTCASQYIRDTHANGRELWLSVKDEIDFVLPHPNGWDVTQQTQMTKAAIMAGIIPDTPSGRARVSFVTEGEASLHFSMQNGLPTDALPEGDGVVIVDAGGGTIDFSTFSRSANHDTFEEIAAPQCHFHGSVFVTMHARSFLNEHLADSNFIDDLDHIVRCFDKSTKLRFRDSAEKQYVKFGSTRDSDPRLGIRFGQLLIPGSTVSKFFEPSIDCIINAILDVRKSANRNITHVVLVGGFSASDWLFDQVRKSPRLSDLHVIRPDSHVNKAVSDGAISFYLDRTVRTRISKFTYGMFCHIPYDPTIPDHLKRALDAFMSISGSKRIGDAFDIILPRDTQVMENKEFRQSYFRESQTRNDFKDVTISVWRYQGPSSEPPMWRDVNTDKFVKIWTIKLDLSDINPFPLSRSHGEQESCYRIDYDLVFLFGWTNLKVQLAWKENGIEERSATTIIYEDA</sequence>
<evidence type="ECO:0000313" key="2">
    <source>
        <dbReference type="EMBL" id="EDR07806.1"/>
    </source>
</evidence>
<dbReference type="PANTHER" id="PTHR14187">
    <property type="entry name" value="ALPHA KINASE/ELONGATION FACTOR 2 KINASE"/>
    <property type="match status" value="1"/>
</dbReference>
<dbReference type="HOGENOM" id="CLU_009958_4_2_1"/>
<protein>
    <submittedName>
        <fullName evidence="2">Predicted protein</fullName>
    </submittedName>
</protein>
<dbReference type="GeneID" id="6077215"/>
<dbReference type="AlphaFoldDB" id="B0DBZ7"/>
<dbReference type="Gene3D" id="3.30.420.40">
    <property type="match status" value="2"/>
</dbReference>